<dbReference type="Proteomes" id="UP000002051">
    <property type="component" value="Chromosome 3"/>
</dbReference>
<protein>
    <submittedName>
        <fullName evidence="1 2">Uncharacterized protein</fullName>
    </submittedName>
</protein>
<sequence>MERIFQQQNYSNKNLFHDESLLTGTASEFCTRLTTIIFFLLVHRGVKWAGLTQPGSDPRGPVGTKCVSQ</sequence>
<reference evidence="1 3" key="1">
    <citation type="journal article" date="2011" name="Nature">
        <title>The Medicago genome provides insight into the evolution of rhizobial symbioses.</title>
        <authorList>
            <person name="Young N.D."/>
            <person name="Debelle F."/>
            <person name="Oldroyd G.E."/>
            <person name="Geurts R."/>
            <person name="Cannon S.B."/>
            <person name="Udvardi M.K."/>
            <person name="Benedito V.A."/>
            <person name="Mayer K.F."/>
            <person name="Gouzy J."/>
            <person name="Schoof H."/>
            <person name="Van de Peer Y."/>
            <person name="Proost S."/>
            <person name="Cook D.R."/>
            <person name="Meyers B.C."/>
            <person name="Spannagl M."/>
            <person name="Cheung F."/>
            <person name="De Mita S."/>
            <person name="Krishnakumar V."/>
            <person name="Gundlach H."/>
            <person name="Zhou S."/>
            <person name="Mudge J."/>
            <person name="Bharti A.K."/>
            <person name="Murray J.D."/>
            <person name="Naoumkina M.A."/>
            <person name="Rosen B."/>
            <person name="Silverstein K.A."/>
            <person name="Tang H."/>
            <person name="Rombauts S."/>
            <person name="Zhao P.X."/>
            <person name="Zhou P."/>
            <person name="Barbe V."/>
            <person name="Bardou P."/>
            <person name="Bechner M."/>
            <person name="Bellec A."/>
            <person name="Berger A."/>
            <person name="Berges H."/>
            <person name="Bidwell S."/>
            <person name="Bisseling T."/>
            <person name="Choisne N."/>
            <person name="Couloux A."/>
            <person name="Denny R."/>
            <person name="Deshpande S."/>
            <person name="Dai X."/>
            <person name="Doyle J.J."/>
            <person name="Dudez A.M."/>
            <person name="Farmer A.D."/>
            <person name="Fouteau S."/>
            <person name="Franken C."/>
            <person name="Gibelin C."/>
            <person name="Gish J."/>
            <person name="Goldstein S."/>
            <person name="Gonzalez A.J."/>
            <person name="Green P.J."/>
            <person name="Hallab A."/>
            <person name="Hartog M."/>
            <person name="Hua A."/>
            <person name="Humphray S.J."/>
            <person name="Jeong D.H."/>
            <person name="Jing Y."/>
            <person name="Jocker A."/>
            <person name="Kenton S.M."/>
            <person name="Kim D.J."/>
            <person name="Klee K."/>
            <person name="Lai H."/>
            <person name="Lang C."/>
            <person name="Lin S."/>
            <person name="Macmil S.L."/>
            <person name="Magdelenat G."/>
            <person name="Matthews L."/>
            <person name="McCorrison J."/>
            <person name="Monaghan E.L."/>
            <person name="Mun J.H."/>
            <person name="Najar F.Z."/>
            <person name="Nicholson C."/>
            <person name="Noirot C."/>
            <person name="O'Bleness M."/>
            <person name="Paule C.R."/>
            <person name="Poulain J."/>
            <person name="Prion F."/>
            <person name="Qin B."/>
            <person name="Qu C."/>
            <person name="Retzel E.F."/>
            <person name="Riddle C."/>
            <person name="Sallet E."/>
            <person name="Samain S."/>
            <person name="Samson N."/>
            <person name="Sanders I."/>
            <person name="Saurat O."/>
            <person name="Scarpelli C."/>
            <person name="Schiex T."/>
            <person name="Segurens B."/>
            <person name="Severin A.J."/>
            <person name="Sherrier D.J."/>
            <person name="Shi R."/>
            <person name="Sims S."/>
            <person name="Singer S.R."/>
            <person name="Sinharoy S."/>
            <person name="Sterck L."/>
            <person name="Viollet A."/>
            <person name="Wang B.B."/>
            <person name="Wang K."/>
            <person name="Wang M."/>
            <person name="Wang X."/>
            <person name="Warfsmann J."/>
            <person name="Weissenbach J."/>
            <person name="White D.D."/>
            <person name="White J.D."/>
            <person name="Wiley G.B."/>
            <person name="Wincker P."/>
            <person name="Xing Y."/>
            <person name="Yang L."/>
            <person name="Yao Z."/>
            <person name="Ying F."/>
            <person name="Zhai J."/>
            <person name="Zhou L."/>
            <person name="Zuber A."/>
            <person name="Denarie J."/>
            <person name="Dixon R.A."/>
            <person name="May G.D."/>
            <person name="Schwartz D.C."/>
            <person name="Rogers J."/>
            <person name="Quetier F."/>
            <person name="Town C.D."/>
            <person name="Roe B.A."/>
        </authorList>
    </citation>
    <scope>NUCLEOTIDE SEQUENCE [LARGE SCALE GENOMIC DNA]</scope>
    <source>
        <strain evidence="1">A17</strain>
        <strain evidence="2 3">cv. Jemalong A17</strain>
    </source>
</reference>
<name>A0A072UZI7_MEDTR</name>
<dbReference type="AlphaFoldDB" id="A0A072UZI7"/>
<proteinExistence type="predicted"/>
<accession>A0A072UZI7</accession>
<evidence type="ECO:0000313" key="1">
    <source>
        <dbReference type="EMBL" id="KEH34952.1"/>
    </source>
</evidence>
<evidence type="ECO:0000313" key="2">
    <source>
        <dbReference type="EnsemblPlants" id="KEH34952"/>
    </source>
</evidence>
<dbReference type="HOGENOM" id="CLU_2779646_0_0_1"/>
<reference evidence="1 3" key="2">
    <citation type="journal article" date="2014" name="BMC Genomics">
        <title>An improved genome release (version Mt4.0) for the model legume Medicago truncatula.</title>
        <authorList>
            <person name="Tang H."/>
            <person name="Krishnakumar V."/>
            <person name="Bidwell S."/>
            <person name="Rosen B."/>
            <person name="Chan A."/>
            <person name="Zhou S."/>
            <person name="Gentzbittel L."/>
            <person name="Childs K.L."/>
            <person name="Yandell M."/>
            <person name="Gundlach H."/>
            <person name="Mayer K.F."/>
            <person name="Schwartz D.C."/>
            <person name="Town C.D."/>
        </authorList>
    </citation>
    <scope>GENOME REANNOTATION</scope>
    <source>
        <strain evidence="1">A17</strain>
        <strain evidence="2 3">cv. Jemalong A17</strain>
    </source>
</reference>
<reference evidence="2" key="3">
    <citation type="submission" date="2015-04" db="UniProtKB">
        <authorList>
            <consortium name="EnsemblPlants"/>
        </authorList>
    </citation>
    <scope>IDENTIFICATION</scope>
    <source>
        <strain evidence="2">cv. Jemalong A17</strain>
    </source>
</reference>
<gene>
    <name evidence="1" type="ordered locus">MTR_3g074760</name>
</gene>
<dbReference type="EnsemblPlants" id="KEH34952">
    <property type="protein sequence ID" value="KEH34952"/>
    <property type="gene ID" value="MTR_3g074760"/>
</dbReference>
<keyword evidence="3" id="KW-1185">Reference proteome</keyword>
<organism evidence="1 3">
    <name type="scientific">Medicago truncatula</name>
    <name type="common">Barrel medic</name>
    <name type="synonym">Medicago tribuloides</name>
    <dbReference type="NCBI Taxonomy" id="3880"/>
    <lineage>
        <taxon>Eukaryota</taxon>
        <taxon>Viridiplantae</taxon>
        <taxon>Streptophyta</taxon>
        <taxon>Embryophyta</taxon>
        <taxon>Tracheophyta</taxon>
        <taxon>Spermatophyta</taxon>
        <taxon>Magnoliopsida</taxon>
        <taxon>eudicotyledons</taxon>
        <taxon>Gunneridae</taxon>
        <taxon>Pentapetalae</taxon>
        <taxon>rosids</taxon>
        <taxon>fabids</taxon>
        <taxon>Fabales</taxon>
        <taxon>Fabaceae</taxon>
        <taxon>Papilionoideae</taxon>
        <taxon>50 kb inversion clade</taxon>
        <taxon>NPAAA clade</taxon>
        <taxon>Hologalegina</taxon>
        <taxon>IRL clade</taxon>
        <taxon>Trifolieae</taxon>
        <taxon>Medicago</taxon>
    </lineage>
</organism>
<evidence type="ECO:0000313" key="3">
    <source>
        <dbReference type="Proteomes" id="UP000002051"/>
    </source>
</evidence>
<dbReference type="EMBL" id="CM001219">
    <property type="protein sequence ID" value="KEH34952.1"/>
    <property type="molecule type" value="Genomic_DNA"/>
</dbReference>